<proteinExistence type="inferred from homology"/>
<name>A0A4U0F8F8_9BACL</name>
<evidence type="ECO:0000256" key="6">
    <source>
        <dbReference type="ARBA" id="ARBA00023136"/>
    </source>
</evidence>
<evidence type="ECO:0000256" key="7">
    <source>
        <dbReference type="SAM" id="Phobius"/>
    </source>
</evidence>
<dbReference type="GO" id="GO:0005886">
    <property type="term" value="C:plasma membrane"/>
    <property type="evidence" value="ECO:0007669"/>
    <property type="project" value="UniProtKB-SubCell"/>
</dbReference>
<sequence length="224" mass="25424">MLTQPPAPRLQGGRGFLPCGNRILLGHNTGNSFERSGRTMFQFAYEAVTIILSGFILLRIAGKKVMAEMTPLEMVTVLAIGTLIGHAVSENALWKTLVCIVIFVLILFLFQYLAMKYHWIERLVIGRPMLVIRDGQILKENLHKMRMTMEQMELRLRRKGIARLSDVRTAVIEVDGRLGYELVDSAMPLTRGEAEQLLAQLNMKMPSSDGNKHQLFSEIRQTRK</sequence>
<dbReference type="PANTHER" id="PTHR34582:SF2">
    <property type="entry name" value="UPF0702 TRANSMEMBRANE PROTEIN YDFR"/>
    <property type="match status" value="1"/>
</dbReference>
<evidence type="ECO:0000313" key="10">
    <source>
        <dbReference type="Proteomes" id="UP000309673"/>
    </source>
</evidence>
<gene>
    <name evidence="9" type="ORF">E5161_16355</name>
</gene>
<dbReference type="AlphaFoldDB" id="A0A4U0F8F8"/>
<dbReference type="InterPro" id="IPR007353">
    <property type="entry name" value="DUF421"/>
</dbReference>
<feature type="transmembrane region" description="Helical" evidence="7">
    <location>
        <begin position="40"/>
        <end position="58"/>
    </location>
</feature>
<protein>
    <submittedName>
        <fullName evidence="9">DUF421 domain-containing protein</fullName>
    </submittedName>
</protein>
<keyword evidence="3" id="KW-1003">Cell membrane</keyword>
<accession>A0A4U0F8F8</accession>
<organism evidence="9 10">
    <name type="scientific">Cohnella pontilimi</name>
    <dbReference type="NCBI Taxonomy" id="2564100"/>
    <lineage>
        <taxon>Bacteria</taxon>
        <taxon>Bacillati</taxon>
        <taxon>Bacillota</taxon>
        <taxon>Bacilli</taxon>
        <taxon>Bacillales</taxon>
        <taxon>Paenibacillaceae</taxon>
        <taxon>Cohnella</taxon>
    </lineage>
</organism>
<dbReference type="PANTHER" id="PTHR34582">
    <property type="entry name" value="UPF0702 TRANSMEMBRANE PROTEIN YCAP"/>
    <property type="match status" value="1"/>
</dbReference>
<dbReference type="Gene3D" id="3.30.240.20">
    <property type="entry name" value="bsu07140 like domains"/>
    <property type="match status" value="1"/>
</dbReference>
<feature type="transmembrane region" description="Helical" evidence="7">
    <location>
        <begin position="94"/>
        <end position="114"/>
    </location>
</feature>
<keyword evidence="5 7" id="KW-1133">Transmembrane helix</keyword>
<evidence type="ECO:0000313" key="9">
    <source>
        <dbReference type="EMBL" id="TJY40718.1"/>
    </source>
</evidence>
<evidence type="ECO:0000259" key="8">
    <source>
        <dbReference type="Pfam" id="PF04239"/>
    </source>
</evidence>
<dbReference type="InterPro" id="IPR023090">
    <property type="entry name" value="UPF0702_alpha/beta_dom_sf"/>
</dbReference>
<keyword evidence="6 7" id="KW-0472">Membrane</keyword>
<dbReference type="Pfam" id="PF04239">
    <property type="entry name" value="DUF421"/>
    <property type="match status" value="1"/>
</dbReference>
<dbReference type="Proteomes" id="UP000309673">
    <property type="component" value="Unassembled WGS sequence"/>
</dbReference>
<evidence type="ECO:0000256" key="4">
    <source>
        <dbReference type="ARBA" id="ARBA00022692"/>
    </source>
</evidence>
<comment type="caution">
    <text evidence="9">The sequence shown here is derived from an EMBL/GenBank/DDBJ whole genome shotgun (WGS) entry which is preliminary data.</text>
</comment>
<evidence type="ECO:0000256" key="1">
    <source>
        <dbReference type="ARBA" id="ARBA00004651"/>
    </source>
</evidence>
<keyword evidence="4 7" id="KW-0812">Transmembrane</keyword>
<reference evidence="9 10" key="1">
    <citation type="submission" date="2019-04" db="EMBL/GenBank/DDBJ databases">
        <title>Cohnella sp. nov., isolated from soil.</title>
        <authorList>
            <person name="Kim W."/>
        </authorList>
    </citation>
    <scope>NUCLEOTIDE SEQUENCE [LARGE SCALE GENOMIC DNA]</scope>
    <source>
        <strain evidence="9 10">CAU 1483</strain>
    </source>
</reference>
<dbReference type="OrthoDB" id="1796697at2"/>
<evidence type="ECO:0000256" key="2">
    <source>
        <dbReference type="ARBA" id="ARBA00006448"/>
    </source>
</evidence>
<feature type="transmembrane region" description="Helical" evidence="7">
    <location>
        <begin position="70"/>
        <end position="88"/>
    </location>
</feature>
<keyword evidence="10" id="KW-1185">Reference proteome</keyword>
<comment type="similarity">
    <text evidence="2">Belongs to the UPF0702 family.</text>
</comment>
<comment type="subcellular location">
    <subcellularLocation>
        <location evidence="1">Cell membrane</location>
        <topology evidence="1">Multi-pass membrane protein</topology>
    </subcellularLocation>
</comment>
<evidence type="ECO:0000256" key="3">
    <source>
        <dbReference type="ARBA" id="ARBA00022475"/>
    </source>
</evidence>
<evidence type="ECO:0000256" key="5">
    <source>
        <dbReference type="ARBA" id="ARBA00022989"/>
    </source>
</evidence>
<feature type="domain" description="YetF C-terminal" evidence="8">
    <location>
        <begin position="116"/>
        <end position="185"/>
    </location>
</feature>
<dbReference type="EMBL" id="SUPK01000008">
    <property type="protein sequence ID" value="TJY40718.1"/>
    <property type="molecule type" value="Genomic_DNA"/>
</dbReference>